<evidence type="ECO:0000313" key="5">
    <source>
        <dbReference type="EMBL" id="TAA40351.1"/>
    </source>
</evidence>
<dbReference type="Gene3D" id="2.40.10.410">
    <property type="entry name" value="FlgT, C-terminal domain"/>
    <property type="match status" value="1"/>
</dbReference>
<dbReference type="Gene3D" id="3.30.1660.40">
    <property type="entry name" value="FlgT, N-terminal domain"/>
    <property type="match status" value="1"/>
</dbReference>
<evidence type="ECO:0000259" key="2">
    <source>
        <dbReference type="Pfam" id="PF16538"/>
    </source>
</evidence>
<gene>
    <name evidence="5" type="ORF">EXY25_18020</name>
</gene>
<dbReference type="InterPro" id="IPR032386">
    <property type="entry name" value="FlgT_M"/>
</dbReference>
<feature type="signal peptide" evidence="1">
    <location>
        <begin position="1"/>
        <end position="20"/>
    </location>
</feature>
<feature type="domain" description="Flagellar assembly protein T middle" evidence="3">
    <location>
        <begin position="112"/>
        <end position="267"/>
    </location>
</feature>
<evidence type="ECO:0000256" key="1">
    <source>
        <dbReference type="SAM" id="SignalP"/>
    </source>
</evidence>
<feature type="domain" description="Flagellar assembly protein T C-terminal" evidence="2">
    <location>
        <begin position="313"/>
        <end position="386"/>
    </location>
</feature>
<dbReference type="InterPro" id="IPR032370">
    <property type="entry name" value="FlgT_N"/>
</dbReference>
<dbReference type="Gene3D" id="3.40.50.10610">
    <property type="entry name" value="ABC-type transport auxiliary lipoprotein component"/>
    <property type="match status" value="1"/>
</dbReference>
<proteinExistence type="predicted"/>
<organism evidence="5 6">
    <name type="scientific">Corallincola spongiicola</name>
    <dbReference type="NCBI Taxonomy" id="2520508"/>
    <lineage>
        <taxon>Bacteria</taxon>
        <taxon>Pseudomonadati</taxon>
        <taxon>Pseudomonadota</taxon>
        <taxon>Gammaproteobacteria</taxon>
        <taxon>Alteromonadales</taxon>
        <taxon>Psychromonadaceae</taxon>
        <taxon>Corallincola</taxon>
    </lineage>
</organism>
<dbReference type="Pfam" id="PF16539">
    <property type="entry name" value="FlgT_M"/>
    <property type="match status" value="1"/>
</dbReference>
<keyword evidence="1" id="KW-0732">Signal</keyword>
<name>A0ABY1WKP9_9GAMM</name>
<dbReference type="Proteomes" id="UP000292544">
    <property type="component" value="Unassembled WGS sequence"/>
</dbReference>
<evidence type="ECO:0000259" key="3">
    <source>
        <dbReference type="Pfam" id="PF16539"/>
    </source>
</evidence>
<protein>
    <recommendedName>
        <fullName evidence="7">Flagellar biosynthesis protein FlgT</fullName>
    </recommendedName>
</protein>
<feature type="chain" id="PRO_5047153594" description="Flagellar biosynthesis protein FlgT" evidence="1">
    <location>
        <begin position="21"/>
        <end position="392"/>
    </location>
</feature>
<feature type="domain" description="Flagellar assembly protein T N-terminal" evidence="4">
    <location>
        <begin position="22"/>
        <end position="108"/>
    </location>
</feature>
<evidence type="ECO:0000259" key="4">
    <source>
        <dbReference type="Pfam" id="PF16548"/>
    </source>
</evidence>
<keyword evidence="6" id="KW-1185">Reference proteome</keyword>
<sequence length="392" mass="43979">MMRNKLLACLLLLFSAPSLGIWYEAEGRAAIYSGDVASARERATQQAIQNALVLAGGTVTSLQEVAAGKIVNDQFEIRTAGTVRDVRVLSERRSGDTLFITIHADLFPQQLQCQNGRSRKSLLLTRFKVNDRINARTGNIDEIGLHTSQWLYDHLRAESLHSYPKRWLNEISTFNPSLYNNRSVVSPLLPLVVTEKTNTQLVLFAEIRDLSFNGDLPVRKWQQWLYSPPERNFELMVYLIDGISGELTLERSYRSKAPWEFKAEEAVALGSRQFWESAYGNAVSDVMSQLLTDIDTTLSCTPGRGRITHVRNDAVEVDIGVSNGIRVGDRLTLLHRAAHDGQDNQQHVRLLPTTVQLRITESYQNRAVARVTDPALLSGVQIHDLVELTGTL</sequence>
<dbReference type="InterPro" id="IPR038180">
    <property type="entry name" value="FlgT_N_sf"/>
</dbReference>
<dbReference type="Pfam" id="PF16538">
    <property type="entry name" value="FlgT_C"/>
    <property type="match status" value="1"/>
</dbReference>
<evidence type="ECO:0000313" key="6">
    <source>
        <dbReference type="Proteomes" id="UP000292544"/>
    </source>
</evidence>
<reference evidence="6" key="1">
    <citation type="submission" date="2019-02" db="EMBL/GenBank/DDBJ databases">
        <title>Draft genome sequence of Muricauda sp. 176CP4-71.</title>
        <authorList>
            <person name="Park J.-S."/>
        </authorList>
    </citation>
    <scope>NUCLEOTIDE SEQUENCE [LARGE SCALE GENOMIC DNA]</scope>
    <source>
        <strain evidence="6">176GS2-150</strain>
    </source>
</reference>
<comment type="caution">
    <text evidence="5">The sequence shown here is derived from an EMBL/GenBank/DDBJ whole genome shotgun (WGS) entry which is preliminary data.</text>
</comment>
<evidence type="ECO:0008006" key="7">
    <source>
        <dbReference type="Google" id="ProtNLM"/>
    </source>
</evidence>
<dbReference type="InterPro" id="IPR038165">
    <property type="entry name" value="FlgT_C_sf"/>
</dbReference>
<dbReference type="EMBL" id="SHLY01000009">
    <property type="protein sequence ID" value="TAA40351.1"/>
    <property type="molecule type" value="Genomic_DNA"/>
</dbReference>
<dbReference type="InterPro" id="IPR032388">
    <property type="entry name" value="FlgT_C"/>
</dbReference>
<dbReference type="Pfam" id="PF16548">
    <property type="entry name" value="FlgT_N"/>
    <property type="match status" value="1"/>
</dbReference>
<accession>A0ABY1WKP9</accession>